<keyword evidence="1" id="KW-0001">2Fe-2S</keyword>
<evidence type="ECO:0000259" key="6">
    <source>
        <dbReference type="PROSITE" id="PS51296"/>
    </source>
</evidence>
<feature type="region of interest" description="Disordered" evidence="5">
    <location>
        <begin position="547"/>
        <end position="578"/>
    </location>
</feature>
<dbReference type="Pfam" id="PF13483">
    <property type="entry name" value="Lactamase_B_3"/>
    <property type="match status" value="1"/>
</dbReference>
<dbReference type="SUPFAM" id="SSF50022">
    <property type="entry name" value="ISP domain"/>
    <property type="match status" value="1"/>
</dbReference>
<dbReference type="InterPro" id="IPR036922">
    <property type="entry name" value="Rieske_2Fe-2S_sf"/>
</dbReference>
<dbReference type="PANTHER" id="PTHR43546">
    <property type="entry name" value="UPF0173 METAL-DEPENDENT HYDROLASE MJ1163-RELATED"/>
    <property type="match status" value="1"/>
</dbReference>
<dbReference type="InterPro" id="IPR050114">
    <property type="entry name" value="UPF0173_UPF0282_UlaG_hydrolase"/>
</dbReference>
<keyword evidence="2" id="KW-0479">Metal-binding</keyword>
<dbReference type="GO" id="GO:0046872">
    <property type="term" value="F:metal ion binding"/>
    <property type="evidence" value="ECO:0007669"/>
    <property type="project" value="UniProtKB-KW"/>
</dbReference>
<dbReference type="Gene3D" id="3.60.15.10">
    <property type="entry name" value="Ribonuclease Z/Hydroxyacylglutathione hydrolase-like"/>
    <property type="match status" value="1"/>
</dbReference>
<dbReference type="PATRIC" id="fig|1391653.3.peg.586"/>
<gene>
    <name evidence="7" type="ORF">AKJ08_0568</name>
</gene>
<evidence type="ECO:0000256" key="2">
    <source>
        <dbReference type="ARBA" id="ARBA00022723"/>
    </source>
</evidence>
<accession>A0A0K1P9S1</accession>
<organism evidence="7 8">
    <name type="scientific">Vulgatibacter incomptus</name>
    <dbReference type="NCBI Taxonomy" id="1391653"/>
    <lineage>
        <taxon>Bacteria</taxon>
        <taxon>Pseudomonadati</taxon>
        <taxon>Myxococcota</taxon>
        <taxon>Myxococcia</taxon>
        <taxon>Myxococcales</taxon>
        <taxon>Cystobacterineae</taxon>
        <taxon>Vulgatibacteraceae</taxon>
        <taxon>Vulgatibacter</taxon>
    </lineage>
</organism>
<evidence type="ECO:0000313" key="7">
    <source>
        <dbReference type="EMBL" id="AKU90181.1"/>
    </source>
</evidence>
<proteinExistence type="predicted"/>
<dbReference type="RefSeq" id="WP_082342598.1">
    <property type="nucleotide sequence ID" value="NZ_CP012332.1"/>
</dbReference>
<keyword evidence="4" id="KW-0411">Iron-sulfur</keyword>
<dbReference type="OrthoDB" id="9769355at2"/>
<dbReference type="InterPro" id="IPR036866">
    <property type="entry name" value="RibonucZ/Hydroxyglut_hydro"/>
</dbReference>
<dbReference type="PROSITE" id="PS51296">
    <property type="entry name" value="RIESKE"/>
    <property type="match status" value="1"/>
</dbReference>
<dbReference type="Proteomes" id="UP000055590">
    <property type="component" value="Chromosome"/>
</dbReference>
<dbReference type="SUPFAM" id="SSF56281">
    <property type="entry name" value="Metallo-hydrolase/oxidoreductase"/>
    <property type="match status" value="1"/>
</dbReference>
<dbReference type="KEGG" id="vin:AKJ08_0568"/>
<evidence type="ECO:0000256" key="3">
    <source>
        <dbReference type="ARBA" id="ARBA00023004"/>
    </source>
</evidence>
<dbReference type="GO" id="GO:0051537">
    <property type="term" value="F:2 iron, 2 sulfur cluster binding"/>
    <property type="evidence" value="ECO:0007669"/>
    <property type="project" value="UniProtKB-KW"/>
</dbReference>
<dbReference type="STRING" id="1391653.AKJ08_0568"/>
<name>A0A0K1P9S1_9BACT</name>
<evidence type="ECO:0000313" key="8">
    <source>
        <dbReference type="Proteomes" id="UP000055590"/>
    </source>
</evidence>
<dbReference type="AlphaFoldDB" id="A0A0K1P9S1"/>
<feature type="domain" description="Rieske" evidence="6">
    <location>
        <begin position="428"/>
        <end position="506"/>
    </location>
</feature>
<evidence type="ECO:0000256" key="5">
    <source>
        <dbReference type="SAM" id="MobiDB-lite"/>
    </source>
</evidence>
<evidence type="ECO:0000256" key="4">
    <source>
        <dbReference type="ARBA" id="ARBA00023014"/>
    </source>
</evidence>
<dbReference type="Pfam" id="PF00355">
    <property type="entry name" value="Rieske"/>
    <property type="match status" value="1"/>
</dbReference>
<dbReference type="Gene3D" id="2.102.10.10">
    <property type="entry name" value="Rieske [2Fe-2S] iron-sulphur domain"/>
    <property type="match status" value="1"/>
</dbReference>
<feature type="compositionally biased region" description="Low complexity" evidence="5">
    <location>
        <begin position="547"/>
        <end position="562"/>
    </location>
</feature>
<dbReference type="PANTHER" id="PTHR43546:SF3">
    <property type="entry name" value="UPF0173 METAL-DEPENDENT HYDROLASE MJ1163"/>
    <property type="match status" value="1"/>
</dbReference>
<keyword evidence="8" id="KW-1185">Reference proteome</keyword>
<dbReference type="EMBL" id="CP012332">
    <property type="protein sequence ID" value="AKU90181.1"/>
    <property type="molecule type" value="Genomic_DNA"/>
</dbReference>
<sequence length="578" mass="64440">MKITSLGHAGFMIETEGALIVADPWLSPAGAFDSAWMQFPQNHHLASLVREKLGRTTKERFLYLSHEHKDHFDPEFLSTLEKRDVTVVVPRFRRDRMRRYLAEAGFDRQVVCRDGDSVPLAGGGSLKLFVEDSDLNRDSSLLVRADGQTFLNLNDCKIHDRLASLSATEGPIDVFTAQFSGAIWHPTCYDYDKPTYKRISTKKMFSKFEAVARAIQVLAPRCYLASAGPPCFLDPALIHLNFEEVNIFPRAPAFFQFLQRRLKDSPTRLLDTLPGDVFDLDAVGTPASSEPFTDEGFREYVQSYAERMKDLFAWRSRNLSADSLQGVLDRLQAELERKLAHLSLHDRVATPLYVQLSDLPGQILLVDFPARRIRRVTEVPATDRYSLEVGAANILAVLEGRLTWEDFMLSLRMRLSRVPDLYDPLIHGFLVVEAEDLEAFCETIRKNEARTERIEIPVGDRTYSINRFCPHQGADFSQAGACWVEGKHLVCGRHRWQFDLEAGGRCNTNTSSIRAELVRDVTASNAAEANAFAASNAAAAAASEVSATNEAVSSNGSDASGADSDDRERGDEAAPTAS</sequence>
<evidence type="ECO:0000256" key="1">
    <source>
        <dbReference type="ARBA" id="ARBA00022714"/>
    </source>
</evidence>
<reference evidence="7 8" key="1">
    <citation type="submission" date="2015-08" db="EMBL/GenBank/DDBJ databases">
        <authorList>
            <person name="Babu N.S."/>
            <person name="Beckwith C.J."/>
            <person name="Beseler K.G."/>
            <person name="Brison A."/>
            <person name="Carone J.V."/>
            <person name="Caskin T.P."/>
            <person name="Diamond M."/>
            <person name="Durham M.E."/>
            <person name="Foxe J.M."/>
            <person name="Go M."/>
            <person name="Henderson B.A."/>
            <person name="Jones I.B."/>
            <person name="McGettigan J.A."/>
            <person name="Micheletti S.J."/>
            <person name="Nasrallah M.E."/>
            <person name="Ortiz D."/>
            <person name="Piller C.R."/>
            <person name="Privatt S.R."/>
            <person name="Schneider S.L."/>
            <person name="Sharp S."/>
            <person name="Smith T.C."/>
            <person name="Stanton J.D."/>
            <person name="Ullery H.E."/>
            <person name="Wilson R.J."/>
            <person name="Serrano M.G."/>
            <person name="Buck G."/>
            <person name="Lee V."/>
            <person name="Wang Y."/>
            <person name="Carvalho R."/>
            <person name="Voegtly L."/>
            <person name="Shi R."/>
            <person name="Duckworth R."/>
            <person name="Johnson A."/>
            <person name="Loviza R."/>
            <person name="Walstead R."/>
            <person name="Shah Z."/>
            <person name="Kiflezghi M."/>
            <person name="Wade K."/>
            <person name="Ball S.L."/>
            <person name="Bradley K.W."/>
            <person name="Asai D.J."/>
            <person name="Bowman C.A."/>
            <person name="Russell D.A."/>
            <person name="Pope W.H."/>
            <person name="Jacobs-Sera D."/>
            <person name="Hendrix R.W."/>
            <person name="Hatfull G.F."/>
        </authorList>
    </citation>
    <scope>NUCLEOTIDE SEQUENCE [LARGE SCALE GENOMIC DNA]</scope>
    <source>
        <strain evidence="7 8">DSM 27710</strain>
    </source>
</reference>
<protein>
    <submittedName>
        <fullName evidence="7">Rieske 2Fe-2S family protein</fullName>
    </submittedName>
</protein>
<dbReference type="InterPro" id="IPR017941">
    <property type="entry name" value="Rieske_2Fe-2S"/>
</dbReference>
<keyword evidence="3" id="KW-0408">Iron</keyword>